<reference evidence="2 3" key="1">
    <citation type="submission" date="2019-03" db="EMBL/GenBank/DDBJ databases">
        <title>Genomic Encyclopedia of Type Strains, Phase IV (KMG-IV): sequencing the most valuable type-strain genomes for metagenomic binning, comparative biology and taxonomic classification.</title>
        <authorList>
            <person name="Goeker M."/>
        </authorList>
    </citation>
    <scope>NUCLEOTIDE SEQUENCE [LARGE SCALE GENOMIC DNA]</scope>
    <source>
        <strain evidence="2 3">DSM 654</strain>
    </source>
</reference>
<accession>A0A4R3VKM1</accession>
<protein>
    <submittedName>
        <fullName evidence="2">DUF2894 family protein</fullName>
    </submittedName>
</protein>
<dbReference type="InterPro" id="IPR021549">
    <property type="entry name" value="DUF2894"/>
</dbReference>
<sequence>MDALDDPVGWVAARPAADPVQRRVLEALARRAGAAPAGALREALVARLLHRAEAAPKPQPARRPANAASPLTELLARLQHGAGPELRHVQAHRRTWSALRLARCLAEVDAPPPEQLGPLHSQVLVRRALQQLKALSPAYLQSLVAQLDGLAALQALTTADTGDTPVRRVGGARAGKPPARKR</sequence>
<dbReference type="AlphaFoldDB" id="A0A4R3VKM1"/>
<dbReference type="Pfam" id="PF11445">
    <property type="entry name" value="DUF2894"/>
    <property type="match status" value="1"/>
</dbReference>
<name>A0A4R3VKM1_ROSSA</name>
<comment type="caution">
    <text evidence="2">The sequence shown here is derived from an EMBL/GenBank/DDBJ whole genome shotgun (WGS) entry which is preliminary data.</text>
</comment>
<dbReference type="RefSeq" id="WP_132569085.1">
    <property type="nucleotide sequence ID" value="NZ_CBCSGL010000004.1"/>
</dbReference>
<proteinExistence type="predicted"/>
<dbReference type="Proteomes" id="UP000295110">
    <property type="component" value="Unassembled WGS sequence"/>
</dbReference>
<organism evidence="2 3">
    <name type="scientific">Roseateles saccharophilus</name>
    <name type="common">Pseudomonas saccharophila</name>
    <dbReference type="NCBI Taxonomy" id="304"/>
    <lineage>
        <taxon>Bacteria</taxon>
        <taxon>Pseudomonadati</taxon>
        <taxon>Pseudomonadota</taxon>
        <taxon>Betaproteobacteria</taxon>
        <taxon>Burkholderiales</taxon>
        <taxon>Sphaerotilaceae</taxon>
        <taxon>Roseateles</taxon>
    </lineage>
</organism>
<dbReference type="OrthoDB" id="6025757at2"/>
<evidence type="ECO:0000313" key="3">
    <source>
        <dbReference type="Proteomes" id="UP000295110"/>
    </source>
</evidence>
<feature type="region of interest" description="Disordered" evidence="1">
    <location>
        <begin position="162"/>
        <end position="182"/>
    </location>
</feature>
<dbReference type="EMBL" id="SMBU01000001">
    <property type="protein sequence ID" value="TCV04369.1"/>
    <property type="molecule type" value="Genomic_DNA"/>
</dbReference>
<keyword evidence="3" id="KW-1185">Reference proteome</keyword>
<evidence type="ECO:0000256" key="1">
    <source>
        <dbReference type="SAM" id="MobiDB-lite"/>
    </source>
</evidence>
<gene>
    <name evidence="2" type="ORF">EV671_1001124</name>
</gene>
<evidence type="ECO:0000313" key="2">
    <source>
        <dbReference type="EMBL" id="TCV04369.1"/>
    </source>
</evidence>